<dbReference type="Gene3D" id="3.40.50.720">
    <property type="entry name" value="NAD(P)-binding Rossmann-like Domain"/>
    <property type="match status" value="1"/>
</dbReference>
<protein>
    <submittedName>
        <fullName evidence="4">TIGR01777 family protein</fullName>
    </submittedName>
</protein>
<gene>
    <name evidence="4" type="ORF">DMA12_01165</name>
</gene>
<sequence length="302" mass="31784">MKITISGASGLIGGKLVARLRERGDEVTVLSRSASTDPSVARWDPLSGPAPIEALAGRDAVVHLAGEPLGQRLTDEVKDRVRRSRVSGTRNLVDGLRATPEAERPGVLVSSSGVAYYGPHGDEEVTEETPPGDTFLATVSVEWENEAAEAAEFGVRVVRMRTGVVLDASGGTLKSLLATYRAGLGGPIAGGAFAVPWIHVDDIAGLYIKAIDDASWSGAYNGTAPEPVTQREFSKALGRALHRPAIVPMPGFALRIALGEMADMVTTGQRAVPRRALGGGYVYAYPHLDAALRAALNLPEQS</sequence>
<comment type="similarity">
    <text evidence="1">Belongs to the NAD(P)-dependent epimerase/dehydratase family. SDR39U1 subfamily.</text>
</comment>
<reference evidence="4 5" key="1">
    <citation type="submission" date="2018-05" db="EMBL/GenBank/DDBJ databases">
        <title>Evolution of GPA BGCs.</title>
        <authorList>
            <person name="Waglechner N."/>
            <person name="Wright G.D."/>
        </authorList>
    </citation>
    <scope>NUCLEOTIDE SEQUENCE [LARGE SCALE GENOMIC DNA]</scope>
    <source>
        <strain evidence="4 5">DSM 5908</strain>
    </source>
</reference>
<dbReference type="AlphaFoldDB" id="A0A428X6A0"/>
<keyword evidence="5" id="KW-1185">Reference proteome</keyword>
<dbReference type="Pfam" id="PF01370">
    <property type="entry name" value="Epimerase"/>
    <property type="match status" value="1"/>
</dbReference>
<dbReference type="InterPro" id="IPR036291">
    <property type="entry name" value="NAD(P)-bd_dom_sf"/>
</dbReference>
<evidence type="ECO:0000313" key="5">
    <source>
        <dbReference type="Proteomes" id="UP000286716"/>
    </source>
</evidence>
<dbReference type="Pfam" id="PF08338">
    <property type="entry name" value="DUF1731"/>
    <property type="match status" value="1"/>
</dbReference>
<dbReference type="Proteomes" id="UP000286716">
    <property type="component" value="Unassembled WGS sequence"/>
</dbReference>
<evidence type="ECO:0000259" key="3">
    <source>
        <dbReference type="Pfam" id="PF08338"/>
    </source>
</evidence>
<dbReference type="NCBIfam" id="TIGR01777">
    <property type="entry name" value="yfcH"/>
    <property type="match status" value="1"/>
</dbReference>
<feature type="domain" description="DUF1731" evidence="3">
    <location>
        <begin position="249"/>
        <end position="294"/>
    </location>
</feature>
<feature type="domain" description="NAD-dependent epimerase/dehydratase" evidence="2">
    <location>
        <begin position="3"/>
        <end position="213"/>
    </location>
</feature>
<dbReference type="InterPro" id="IPR013549">
    <property type="entry name" value="DUF1731"/>
</dbReference>
<evidence type="ECO:0000313" key="4">
    <source>
        <dbReference type="EMBL" id="RSM50787.1"/>
    </source>
</evidence>
<dbReference type="InterPro" id="IPR001509">
    <property type="entry name" value="Epimerase_deHydtase"/>
</dbReference>
<comment type="caution">
    <text evidence="4">The sequence shown here is derived from an EMBL/GenBank/DDBJ whole genome shotgun (WGS) entry which is preliminary data.</text>
</comment>
<dbReference type="EMBL" id="QHHU01000001">
    <property type="protein sequence ID" value="RSM50787.1"/>
    <property type="molecule type" value="Genomic_DNA"/>
</dbReference>
<dbReference type="PANTHER" id="PTHR11092:SF0">
    <property type="entry name" value="EPIMERASE FAMILY PROTEIN SDR39U1"/>
    <property type="match status" value="1"/>
</dbReference>
<dbReference type="RefSeq" id="WP_020646361.1">
    <property type="nucleotide sequence ID" value="NZ_QHHU01000001.1"/>
</dbReference>
<dbReference type="InterPro" id="IPR010099">
    <property type="entry name" value="SDR39U1"/>
</dbReference>
<organism evidence="4 5">
    <name type="scientific">Amycolatopsis balhimycina DSM 5908</name>
    <dbReference type="NCBI Taxonomy" id="1081091"/>
    <lineage>
        <taxon>Bacteria</taxon>
        <taxon>Bacillati</taxon>
        <taxon>Actinomycetota</taxon>
        <taxon>Actinomycetes</taxon>
        <taxon>Pseudonocardiales</taxon>
        <taxon>Pseudonocardiaceae</taxon>
        <taxon>Amycolatopsis</taxon>
    </lineage>
</organism>
<dbReference type="PANTHER" id="PTHR11092">
    <property type="entry name" value="SUGAR NUCLEOTIDE EPIMERASE RELATED"/>
    <property type="match status" value="1"/>
</dbReference>
<evidence type="ECO:0000259" key="2">
    <source>
        <dbReference type="Pfam" id="PF01370"/>
    </source>
</evidence>
<dbReference type="OrthoDB" id="9801773at2"/>
<dbReference type="SUPFAM" id="SSF51735">
    <property type="entry name" value="NAD(P)-binding Rossmann-fold domains"/>
    <property type="match status" value="1"/>
</dbReference>
<evidence type="ECO:0000256" key="1">
    <source>
        <dbReference type="ARBA" id="ARBA00009353"/>
    </source>
</evidence>
<accession>A0A428X6A0</accession>
<proteinExistence type="inferred from homology"/>
<name>A0A428X6A0_AMYBA</name>